<dbReference type="PANTHER" id="PTHR34710:SF20">
    <property type="entry name" value="OS10G0550200 PROTEIN"/>
    <property type="match status" value="1"/>
</dbReference>
<reference evidence="3" key="1">
    <citation type="submission" date="2022-03" db="EMBL/GenBank/DDBJ databases">
        <title>A functionally conserved STORR gene fusion in Papaver species that diverged 16.8 million years ago.</title>
        <authorList>
            <person name="Catania T."/>
        </authorList>
    </citation>
    <scope>NUCLEOTIDE SEQUENCE</scope>
    <source>
        <strain evidence="3">S-191538</strain>
    </source>
</reference>
<dbReference type="AlphaFoldDB" id="A0AA41V9C7"/>
<evidence type="ECO:0000313" key="4">
    <source>
        <dbReference type="Proteomes" id="UP001177140"/>
    </source>
</evidence>
<dbReference type="Pfam" id="PF12274">
    <property type="entry name" value="DUF3615"/>
    <property type="match status" value="1"/>
</dbReference>
<dbReference type="InterPro" id="IPR022059">
    <property type="entry name" value="DUF3615"/>
</dbReference>
<evidence type="ECO:0000259" key="2">
    <source>
        <dbReference type="Pfam" id="PF12274"/>
    </source>
</evidence>
<protein>
    <recommendedName>
        <fullName evidence="2">DUF3615 domain-containing protein</fullName>
    </recommendedName>
</protein>
<accession>A0AA41V9C7</accession>
<gene>
    <name evidence="3" type="ORF">MKW94_000106</name>
</gene>
<dbReference type="EMBL" id="JAJJMA010089501">
    <property type="protein sequence ID" value="MCL7029358.1"/>
    <property type="molecule type" value="Genomic_DNA"/>
</dbReference>
<dbReference type="Proteomes" id="UP001177140">
    <property type="component" value="Unassembled WGS sequence"/>
</dbReference>
<sequence>MVVLRSQKVTGSSSSSNSKNLRSKDVSDPSLDGSKRLCSRVVPAGYKIKSSKARRKVKYKSEQQRKKRGEAAVRPYATAALRFYNKEEGTKYKLVQPRCLTSTLLPTCFLHHIDFTAKKADVADAPEEMFFAELNTSRSLLSNCANALGQKTQFQVYINQGCSYCNMYGGNVHHPTSGGFEAGGFMNFEEWDKNYNSENEDTSVSGVH</sequence>
<keyword evidence="4" id="KW-1185">Reference proteome</keyword>
<evidence type="ECO:0000313" key="3">
    <source>
        <dbReference type="EMBL" id="MCL7029358.1"/>
    </source>
</evidence>
<proteinExistence type="predicted"/>
<feature type="region of interest" description="Disordered" evidence="1">
    <location>
        <begin position="1"/>
        <end position="35"/>
    </location>
</feature>
<evidence type="ECO:0000256" key="1">
    <source>
        <dbReference type="SAM" id="MobiDB-lite"/>
    </source>
</evidence>
<name>A0AA41V9C7_PAPNU</name>
<dbReference type="PANTHER" id="PTHR34710">
    <property type="entry name" value="OS03G0834100 PROTEIN"/>
    <property type="match status" value="1"/>
</dbReference>
<comment type="caution">
    <text evidence="3">The sequence shown here is derived from an EMBL/GenBank/DDBJ whole genome shotgun (WGS) entry which is preliminary data.</text>
</comment>
<feature type="domain" description="DUF3615" evidence="2">
    <location>
        <begin position="77"/>
        <end position="175"/>
    </location>
</feature>
<organism evidence="3 4">
    <name type="scientific">Papaver nudicaule</name>
    <name type="common">Iceland poppy</name>
    <dbReference type="NCBI Taxonomy" id="74823"/>
    <lineage>
        <taxon>Eukaryota</taxon>
        <taxon>Viridiplantae</taxon>
        <taxon>Streptophyta</taxon>
        <taxon>Embryophyta</taxon>
        <taxon>Tracheophyta</taxon>
        <taxon>Spermatophyta</taxon>
        <taxon>Magnoliopsida</taxon>
        <taxon>Ranunculales</taxon>
        <taxon>Papaveraceae</taxon>
        <taxon>Papaveroideae</taxon>
        <taxon>Papaver</taxon>
    </lineage>
</organism>